<dbReference type="AlphaFoldDB" id="A0A433DG70"/>
<feature type="compositionally biased region" description="Acidic residues" evidence="1">
    <location>
        <begin position="206"/>
        <end position="218"/>
    </location>
</feature>
<dbReference type="Proteomes" id="UP000268093">
    <property type="component" value="Unassembled WGS sequence"/>
</dbReference>
<protein>
    <recommendedName>
        <fullName evidence="4">Protein kinase domain-containing protein</fullName>
    </recommendedName>
</protein>
<evidence type="ECO:0008006" key="4">
    <source>
        <dbReference type="Google" id="ProtNLM"/>
    </source>
</evidence>
<feature type="region of interest" description="Disordered" evidence="1">
    <location>
        <begin position="188"/>
        <end position="221"/>
    </location>
</feature>
<name>A0A433DG70_9FUNG</name>
<dbReference type="InterPro" id="IPR011009">
    <property type="entry name" value="Kinase-like_dom_sf"/>
</dbReference>
<evidence type="ECO:0000256" key="1">
    <source>
        <dbReference type="SAM" id="MobiDB-lite"/>
    </source>
</evidence>
<keyword evidence="3" id="KW-1185">Reference proteome</keyword>
<dbReference type="OrthoDB" id="3269467at2759"/>
<accession>A0A433DG70</accession>
<dbReference type="SUPFAM" id="SSF56112">
    <property type="entry name" value="Protein kinase-like (PK-like)"/>
    <property type="match status" value="1"/>
</dbReference>
<organism evidence="2 3">
    <name type="scientific">Jimgerdemannia flammicorona</name>
    <dbReference type="NCBI Taxonomy" id="994334"/>
    <lineage>
        <taxon>Eukaryota</taxon>
        <taxon>Fungi</taxon>
        <taxon>Fungi incertae sedis</taxon>
        <taxon>Mucoromycota</taxon>
        <taxon>Mucoromycotina</taxon>
        <taxon>Endogonomycetes</taxon>
        <taxon>Endogonales</taxon>
        <taxon>Endogonaceae</taxon>
        <taxon>Jimgerdemannia</taxon>
    </lineage>
</organism>
<evidence type="ECO:0000313" key="2">
    <source>
        <dbReference type="EMBL" id="RUP49842.1"/>
    </source>
</evidence>
<gene>
    <name evidence="2" type="ORF">BC936DRAFT_141273</name>
</gene>
<dbReference type="EMBL" id="RBNI01001916">
    <property type="protein sequence ID" value="RUP49842.1"/>
    <property type="molecule type" value="Genomic_DNA"/>
</dbReference>
<feature type="compositionally biased region" description="Basic and acidic residues" evidence="1">
    <location>
        <begin position="192"/>
        <end position="205"/>
    </location>
</feature>
<sequence length="289" mass="32099">MKVTQPRSQTFLCTFQYSAKSIAMDTSSQNEIRITSHAAPASNDADLELFSEFDIPRLQPASVTFGVVIGQGASARVYKGTLQGSTVAIKQFKFLVSSPDAKEVKATIRNELKLLGRLCDSNFMLHTFGDLPYDTPRTFRDIVNQCLKCNPSDRPSLTLVQDSFKAYADNTPPPLILPRTIPETLSLVPINEGDKGRNTESAKGDDAEEECDDEEEEGDRGGRENVRVVLVFVSSRHKRVRQLRRRRLRTGATEVRPCPTEVAPGHGTLPRPVVIIRAQFLKQILTDLA</sequence>
<dbReference type="Gene3D" id="3.30.200.20">
    <property type="entry name" value="Phosphorylase Kinase, domain 1"/>
    <property type="match status" value="1"/>
</dbReference>
<comment type="caution">
    <text evidence="2">The sequence shown here is derived from an EMBL/GenBank/DDBJ whole genome shotgun (WGS) entry which is preliminary data.</text>
</comment>
<proteinExistence type="predicted"/>
<reference evidence="2 3" key="1">
    <citation type="journal article" date="2018" name="New Phytol.">
        <title>Phylogenomics of Endogonaceae and evolution of mycorrhizas within Mucoromycota.</title>
        <authorList>
            <person name="Chang Y."/>
            <person name="Desiro A."/>
            <person name="Na H."/>
            <person name="Sandor L."/>
            <person name="Lipzen A."/>
            <person name="Clum A."/>
            <person name="Barry K."/>
            <person name="Grigoriev I.V."/>
            <person name="Martin F.M."/>
            <person name="Stajich J.E."/>
            <person name="Smith M.E."/>
            <person name="Bonito G."/>
            <person name="Spatafora J.W."/>
        </authorList>
    </citation>
    <scope>NUCLEOTIDE SEQUENCE [LARGE SCALE GENOMIC DNA]</scope>
    <source>
        <strain evidence="2 3">GMNB39</strain>
    </source>
</reference>
<evidence type="ECO:0000313" key="3">
    <source>
        <dbReference type="Proteomes" id="UP000268093"/>
    </source>
</evidence>